<accession>T0HQH3</accession>
<keyword evidence="2" id="KW-1185">Reference proteome</keyword>
<comment type="caution">
    <text evidence="1">The sequence shown here is derived from an EMBL/GenBank/DDBJ whole genome shotgun (WGS) entry which is preliminary data.</text>
</comment>
<dbReference type="Proteomes" id="UP000015531">
    <property type="component" value="Unassembled WGS sequence"/>
</dbReference>
<gene>
    <name evidence="1" type="ORF">RLDS_13415</name>
</gene>
<evidence type="ECO:0000313" key="2">
    <source>
        <dbReference type="Proteomes" id="UP000015531"/>
    </source>
</evidence>
<evidence type="ECO:0000313" key="1">
    <source>
        <dbReference type="EMBL" id="EQB14393.1"/>
    </source>
</evidence>
<proteinExistence type="predicted"/>
<name>T0HQH3_9SPHN</name>
<dbReference type="AlphaFoldDB" id="T0HQH3"/>
<dbReference type="EMBL" id="ATDP01000091">
    <property type="protein sequence ID" value="EQB14393.1"/>
    <property type="molecule type" value="Genomic_DNA"/>
</dbReference>
<protein>
    <submittedName>
        <fullName evidence="1">Uncharacterized protein</fullName>
    </submittedName>
</protein>
<dbReference type="PATRIC" id="fig|1331060.3.peg.2556"/>
<reference evidence="1 2" key="1">
    <citation type="journal article" date="2013" name="Genome Announc.">
        <title>Draft Genome Sequence of Sphingobium lactosutens Strain DS20T, Isolated from a Hexachlorocyclohexane Dumpsite.</title>
        <authorList>
            <person name="Kumar R."/>
            <person name="Dwivedi V."/>
            <person name="Negi V."/>
            <person name="Khurana J.P."/>
            <person name="Lal R."/>
        </authorList>
    </citation>
    <scope>NUCLEOTIDE SEQUENCE [LARGE SCALE GENOMIC DNA]</scope>
    <source>
        <strain evidence="1 2">DS20</strain>
    </source>
</reference>
<sequence>MADRDGLHRHPPLHRQGRINAYFFTPFMLGPRIITRRHQGF</sequence>
<organism evidence="1 2">
    <name type="scientific">Sphingobium lactosutens DS20</name>
    <dbReference type="NCBI Taxonomy" id="1331060"/>
    <lineage>
        <taxon>Bacteria</taxon>
        <taxon>Pseudomonadati</taxon>
        <taxon>Pseudomonadota</taxon>
        <taxon>Alphaproteobacteria</taxon>
        <taxon>Sphingomonadales</taxon>
        <taxon>Sphingomonadaceae</taxon>
        <taxon>Sphingobium</taxon>
    </lineage>
</organism>